<comment type="caution">
    <text evidence="1">The sequence shown here is derived from an EMBL/GenBank/DDBJ whole genome shotgun (WGS) entry which is preliminary data.</text>
</comment>
<gene>
    <name evidence="1" type="ORF">FTOL_08120</name>
</gene>
<dbReference type="EMBL" id="ONZP01000277">
    <property type="protein sequence ID" value="SPJ79729.1"/>
    <property type="molecule type" value="Genomic_DNA"/>
</dbReference>
<dbReference type="Proteomes" id="UP001187734">
    <property type="component" value="Unassembled WGS sequence"/>
</dbReference>
<proteinExistence type="predicted"/>
<dbReference type="AlphaFoldDB" id="A0AAE8MC45"/>
<accession>A0AAE8MC45</accession>
<name>A0AAE8MC45_9HYPO</name>
<evidence type="ECO:0000313" key="1">
    <source>
        <dbReference type="EMBL" id="SPJ79729.1"/>
    </source>
</evidence>
<protein>
    <submittedName>
        <fullName evidence="1">Uncharacterized protein</fullName>
    </submittedName>
</protein>
<organism evidence="1 2">
    <name type="scientific">Fusarium torulosum</name>
    <dbReference type="NCBI Taxonomy" id="33205"/>
    <lineage>
        <taxon>Eukaryota</taxon>
        <taxon>Fungi</taxon>
        <taxon>Dikarya</taxon>
        <taxon>Ascomycota</taxon>
        <taxon>Pezizomycotina</taxon>
        <taxon>Sordariomycetes</taxon>
        <taxon>Hypocreomycetidae</taxon>
        <taxon>Hypocreales</taxon>
        <taxon>Nectriaceae</taxon>
        <taxon>Fusarium</taxon>
    </lineage>
</organism>
<reference evidence="1" key="1">
    <citation type="submission" date="2018-03" db="EMBL/GenBank/DDBJ databases">
        <authorList>
            <person name="Guldener U."/>
        </authorList>
    </citation>
    <scope>NUCLEOTIDE SEQUENCE</scope>
</reference>
<keyword evidence="2" id="KW-1185">Reference proteome</keyword>
<evidence type="ECO:0000313" key="2">
    <source>
        <dbReference type="Proteomes" id="UP001187734"/>
    </source>
</evidence>
<sequence>MSKSCYPLSWLIPKTNGIAFN</sequence>